<dbReference type="AlphaFoldDB" id="A0AAV2IWT6"/>
<dbReference type="EMBL" id="OZ035823">
    <property type="protein sequence ID" value="CAL1569743.1"/>
    <property type="molecule type" value="Genomic_DNA"/>
</dbReference>
<evidence type="ECO:0000313" key="2">
    <source>
        <dbReference type="Proteomes" id="UP001497482"/>
    </source>
</evidence>
<evidence type="ECO:0000313" key="1">
    <source>
        <dbReference type="EMBL" id="CAL1569743.1"/>
    </source>
</evidence>
<organism evidence="1 2">
    <name type="scientific">Knipowitschia caucasica</name>
    <name type="common">Caucasian dwarf goby</name>
    <name type="synonym">Pomatoschistus caucasicus</name>
    <dbReference type="NCBI Taxonomy" id="637954"/>
    <lineage>
        <taxon>Eukaryota</taxon>
        <taxon>Metazoa</taxon>
        <taxon>Chordata</taxon>
        <taxon>Craniata</taxon>
        <taxon>Vertebrata</taxon>
        <taxon>Euteleostomi</taxon>
        <taxon>Actinopterygii</taxon>
        <taxon>Neopterygii</taxon>
        <taxon>Teleostei</taxon>
        <taxon>Neoteleostei</taxon>
        <taxon>Acanthomorphata</taxon>
        <taxon>Gobiaria</taxon>
        <taxon>Gobiiformes</taxon>
        <taxon>Gobioidei</taxon>
        <taxon>Gobiidae</taxon>
        <taxon>Gobiinae</taxon>
        <taxon>Knipowitschia</taxon>
    </lineage>
</organism>
<reference evidence="1 2" key="1">
    <citation type="submission" date="2024-04" db="EMBL/GenBank/DDBJ databases">
        <authorList>
            <person name="Waldvogel A.-M."/>
            <person name="Schoenle A."/>
        </authorList>
    </citation>
    <scope>NUCLEOTIDE SEQUENCE [LARGE SCALE GENOMIC DNA]</scope>
</reference>
<name>A0AAV2IWT6_KNICA</name>
<dbReference type="Proteomes" id="UP001497482">
    <property type="component" value="Chromosome 1"/>
</dbReference>
<proteinExistence type="predicted"/>
<sequence>MNLELKSAAVNKDTQRDRVPPACVVLCGEGSDKRNTGPLTASSISDVTDRPSHWGHAACPHVPACVATGMCRLNEINLDSGPDF</sequence>
<keyword evidence="2" id="KW-1185">Reference proteome</keyword>
<gene>
    <name evidence="1" type="ORF">KC01_LOCUS2130</name>
</gene>
<protein>
    <submittedName>
        <fullName evidence="1">Uncharacterized protein</fullName>
    </submittedName>
</protein>
<accession>A0AAV2IWT6</accession>